<evidence type="ECO:0000256" key="1">
    <source>
        <dbReference type="SAM" id="SignalP"/>
    </source>
</evidence>
<protein>
    <submittedName>
        <fullName evidence="2">Putative secreted protein</fullName>
    </submittedName>
</protein>
<organism evidence="2">
    <name type="scientific">Ixodes ricinus</name>
    <name type="common">Common tick</name>
    <name type="synonym">Acarus ricinus</name>
    <dbReference type="NCBI Taxonomy" id="34613"/>
    <lineage>
        <taxon>Eukaryota</taxon>
        <taxon>Metazoa</taxon>
        <taxon>Ecdysozoa</taxon>
        <taxon>Arthropoda</taxon>
        <taxon>Chelicerata</taxon>
        <taxon>Arachnida</taxon>
        <taxon>Acari</taxon>
        <taxon>Parasitiformes</taxon>
        <taxon>Ixodida</taxon>
        <taxon>Ixodoidea</taxon>
        <taxon>Ixodidae</taxon>
        <taxon>Ixodinae</taxon>
        <taxon>Ixodes</taxon>
    </lineage>
</organism>
<sequence length="84" mass="10068">MTGSREVCVLVLLLLSLFLLVRTERFQFTLVQTFVNQRQLQERQGAVSRDPTCFFSHRARNRTHHFLPRKYAQQIEMRGTRTWD</sequence>
<feature type="chain" id="PRO_5025463266" evidence="1">
    <location>
        <begin position="24"/>
        <end position="84"/>
    </location>
</feature>
<proteinExistence type="predicted"/>
<name>A0A6B0TXV7_IXORI</name>
<dbReference type="EMBL" id="GIFC01002926">
    <property type="protein sequence ID" value="MXU85009.1"/>
    <property type="molecule type" value="Transcribed_RNA"/>
</dbReference>
<evidence type="ECO:0000313" key="2">
    <source>
        <dbReference type="EMBL" id="MXU85009.1"/>
    </source>
</evidence>
<reference evidence="2" key="1">
    <citation type="submission" date="2019-12" db="EMBL/GenBank/DDBJ databases">
        <title>An insight into the sialome of adult female Ixodes ricinus ticks feeding for 6 days.</title>
        <authorList>
            <person name="Perner J."/>
            <person name="Ribeiro J.M.C."/>
        </authorList>
    </citation>
    <scope>NUCLEOTIDE SEQUENCE</scope>
    <source>
        <strain evidence="2">Semi-engorged</strain>
        <tissue evidence="2">Salivary glands</tissue>
    </source>
</reference>
<keyword evidence="1" id="KW-0732">Signal</keyword>
<feature type="signal peptide" evidence="1">
    <location>
        <begin position="1"/>
        <end position="23"/>
    </location>
</feature>
<dbReference type="AlphaFoldDB" id="A0A6B0TXV7"/>
<accession>A0A6B0TXV7</accession>